<name>A0A858QBX6_9GAMM</name>
<evidence type="ECO:0000313" key="1">
    <source>
        <dbReference type="EMBL" id="QJD31290.1"/>
    </source>
</evidence>
<organism evidence="1 2">
    <name type="scientific">Methylococcus geothermalis</name>
    <dbReference type="NCBI Taxonomy" id="2681310"/>
    <lineage>
        <taxon>Bacteria</taxon>
        <taxon>Pseudomonadati</taxon>
        <taxon>Pseudomonadota</taxon>
        <taxon>Gammaproteobacteria</taxon>
        <taxon>Methylococcales</taxon>
        <taxon>Methylococcaceae</taxon>
        <taxon>Methylococcus</taxon>
    </lineage>
</organism>
<proteinExistence type="predicted"/>
<protein>
    <submittedName>
        <fullName evidence="1">Uncharacterized protein</fullName>
    </submittedName>
</protein>
<dbReference type="Gene3D" id="3.40.190.10">
    <property type="entry name" value="Periplasmic binding protein-like II"/>
    <property type="match status" value="1"/>
</dbReference>
<dbReference type="KEGG" id="metu:GNH96_02295"/>
<reference evidence="2" key="1">
    <citation type="submission" date="2019-12" db="EMBL/GenBank/DDBJ databases">
        <authorList>
            <person name="Awala S.I."/>
            <person name="Rhee S.K."/>
        </authorList>
    </citation>
    <scope>NUCLEOTIDE SEQUENCE [LARGE SCALE GENOMIC DNA]</scope>
    <source>
        <strain evidence="2">IM1</strain>
    </source>
</reference>
<dbReference type="AlphaFoldDB" id="A0A858QBX6"/>
<accession>A0A858QBX6</accession>
<dbReference type="SUPFAM" id="SSF53850">
    <property type="entry name" value="Periplasmic binding protein-like II"/>
    <property type="match status" value="1"/>
</dbReference>
<dbReference type="EMBL" id="CP046565">
    <property type="protein sequence ID" value="QJD31290.1"/>
    <property type="molecule type" value="Genomic_DNA"/>
</dbReference>
<evidence type="ECO:0000313" key="2">
    <source>
        <dbReference type="Proteomes" id="UP000503004"/>
    </source>
</evidence>
<sequence>MVTSAGSRLDKLSLDTVKLIFKRKSMVDAYGGRWVPVNLPAAHPLRRLFSLTVFDALPEEMEEYWNERYFQGINPPEVLSSEEAVLRFVAATPGAVGYGRAAQVDARVKILLLVQSAGDLGEPP</sequence>
<dbReference type="Proteomes" id="UP000503004">
    <property type="component" value="Chromosome"/>
</dbReference>
<keyword evidence="2" id="KW-1185">Reference proteome</keyword>
<gene>
    <name evidence="1" type="ORF">GNH96_02295</name>
</gene>